<feature type="binding site" evidence="5">
    <location>
        <position position="98"/>
    </location>
    <ligand>
        <name>ATP</name>
        <dbReference type="ChEBI" id="CHEBI:30616"/>
    </ligand>
</feature>
<accession>A0A9N7L4Q2</accession>
<comment type="similarity">
    <text evidence="5">Belongs to the ATP:guanido phosphotransferase family.</text>
</comment>
<keyword evidence="8" id="KW-1185">Reference proteome</keyword>
<keyword evidence="4 5" id="KW-0067">ATP-binding</keyword>
<dbReference type="EMBL" id="AP025739">
    <property type="protein sequence ID" value="BDI31372.1"/>
    <property type="molecule type" value="Genomic_DNA"/>
</dbReference>
<dbReference type="Gene3D" id="3.30.590.10">
    <property type="entry name" value="Glutamine synthetase/guanido kinase, catalytic domain"/>
    <property type="match status" value="1"/>
</dbReference>
<gene>
    <name evidence="7" type="primary">mcsB</name>
    <name evidence="7" type="ORF">CCAX7_34230</name>
</gene>
<feature type="binding site" evidence="5">
    <location>
        <begin position="34"/>
        <end position="38"/>
    </location>
    <ligand>
        <name>ATP</name>
        <dbReference type="ChEBI" id="CHEBI:30616"/>
    </ligand>
</feature>
<name>A0A9N7L4Q2_9BACT</name>
<evidence type="ECO:0000313" key="8">
    <source>
        <dbReference type="Proteomes" id="UP000287394"/>
    </source>
</evidence>
<dbReference type="PANTHER" id="PTHR11547:SF38">
    <property type="entry name" value="ARGININE KINASE 1-RELATED"/>
    <property type="match status" value="1"/>
</dbReference>
<feature type="binding site" evidence="5">
    <location>
        <position position="132"/>
    </location>
    <ligand>
        <name>ATP</name>
        <dbReference type="ChEBI" id="CHEBI:30616"/>
    </ligand>
</feature>
<dbReference type="PROSITE" id="PS51510">
    <property type="entry name" value="PHOSPHAGEN_KINASE_C"/>
    <property type="match status" value="1"/>
</dbReference>
<dbReference type="GO" id="GO:0005524">
    <property type="term" value="F:ATP binding"/>
    <property type="evidence" value="ECO:0007669"/>
    <property type="project" value="UniProtKB-UniRule"/>
</dbReference>
<feature type="binding site" evidence="5">
    <location>
        <begin position="214"/>
        <end position="219"/>
    </location>
    <ligand>
        <name>ATP</name>
        <dbReference type="ChEBI" id="CHEBI:30616"/>
    </ligand>
</feature>
<dbReference type="KEGG" id="ccot:CCAX7_34230"/>
<reference evidence="7 8" key="1">
    <citation type="journal article" date="2019" name="Int. J. Syst. Evol. Microbiol.">
        <title>Capsulimonas corticalis gen. nov., sp. nov., an aerobic capsulated bacterium, of a novel bacterial order, Capsulimonadales ord. nov., of the class Armatimonadia of the phylum Armatimonadetes.</title>
        <authorList>
            <person name="Li J."/>
            <person name="Kudo C."/>
            <person name="Tonouchi A."/>
        </authorList>
    </citation>
    <scope>NUCLEOTIDE SEQUENCE [LARGE SCALE GENOMIC DNA]</scope>
    <source>
        <strain evidence="7 8">AX-7</strain>
    </source>
</reference>
<dbReference type="GO" id="GO:0004111">
    <property type="term" value="F:creatine kinase activity"/>
    <property type="evidence" value="ECO:0007669"/>
    <property type="project" value="InterPro"/>
</dbReference>
<evidence type="ECO:0000256" key="1">
    <source>
        <dbReference type="ARBA" id="ARBA00022679"/>
    </source>
</evidence>
<proteinExistence type="inferred from homology"/>
<keyword evidence="1 5" id="KW-0808">Transferase</keyword>
<evidence type="ECO:0000256" key="4">
    <source>
        <dbReference type="ARBA" id="ARBA00022840"/>
    </source>
</evidence>
<evidence type="ECO:0000256" key="2">
    <source>
        <dbReference type="ARBA" id="ARBA00022741"/>
    </source>
</evidence>
<evidence type="ECO:0000259" key="6">
    <source>
        <dbReference type="PROSITE" id="PS51510"/>
    </source>
</evidence>
<dbReference type="InterPro" id="IPR022414">
    <property type="entry name" value="ATP-guanido_PTrfase_cat"/>
</dbReference>
<keyword evidence="3 5" id="KW-0418">Kinase</keyword>
<sequence length="364" mass="39620">MAPWSTLEKRSEASGASLPIWTSEAGWAADVVLSTRARLARNLGGYPFPGKADAGTLSRVGQAVIAANNRRTKGEIALRVVEIDRLNAVQRAALIDRHLISVQHATAGPSRWALVDDKHTTSVMVNEEDHLRIQAILPGLQLSGAWRIADELDDRLAEDLEYARHNCYGFLTSSLANCGTGLRLSVMAHLPGLTLARKLDDALSAARTLGVTVRGSYGEDVAMAGDVYQLSNAVSLGMTERQILARLSAVTTFIVADEQAARELLWRNERSMIISKVTEALAKLGEASRLSATDAMSILSMLRLGDELGMETGGSRAAFRELLVSMRIGTEFVSGINAQNTFYEENRRPALIRNVIRAQRRAAR</sequence>
<dbReference type="GO" id="GO:0046314">
    <property type="term" value="P:phosphocreatine biosynthetic process"/>
    <property type="evidence" value="ECO:0007669"/>
    <property type="project" value="InterPro"/>
</dbReference>
<evidence type="ECO:0000313" key="7">
    <source>
        <dbReference type="EMBL" id="BDI31372.1"/>
    </source>
</evidence>
<keyword evidence="2 5" id="KW-0547">Nucleotide-binding</keyword>
<dbReference type="Proteomes" id="UP000287394">
    <property type="component" value="Chromosome"/>
</dbReference>
<feature type="binding site" evidence="5">
    <location>
        <begin position="183"/>
        <end position="187"/>
    </location>
    <ligand>
        <name>ATP</name>
        <dbReference type="ChEBI" id="CHEBI:30616"/>
    </ligand>
</feature>
<dbReference type="SUPFAM" id="SSF55931">
    <property type="entry name" value="Glutamine synthetase/guanido kinase"/>
    <property type="match status" value="1"/>
</dbReference>
<dbReference type="GO" id="GO:0005615">
    <property type="term" value="C:extracellular space"/>
    <property type="evidence" value="ECO:0007669"/>
    <property type="project" value="TreeGrafter"/>
</dbReference>
<dbReference type="CDD" id="cd07930">
    <property type="entry name" value="bacterial_phosphagen_kinase"/>
    <property type="match status" value="1"/>
</dbReference>
<evidence type="ECO:0000256" key="3">
    <source>
        <dbReference type="ARBA" id="ARBA00022777"/>
    </source>
</evidence>
<dbReference type="InterPro" id="IPR014746">
    <property type="entry name" value="Gln_synth/guanido_kin_cat_dom"/>
</dbReference>
<organism evidence="7 8">
    <name type="scientific">Capsulimonas corticalis</name>
    <dbReference type="NCBI Taxonomy" id="2219043"/>
    <lineage>
        <taxon>Bacteria</taxon>
        <taxon>Bacillati</taxon>
        <taxon>Armatimonadota</taxon>
        <taxon>Armatimonadia</taxon>
        <taxon>Capsulimonadales</taxon>
        <taxon>Capsulimonadaceae</taxon>
        <taxon>Capsulimonas</taxon>
    </lineage>
</organism>
<evidence type="ECO:0000256" key="5">
    <source>
        <dbReference type="PROSITE-ProRule" id="PRU00843"/>
    </source>
</evidence>
<feature type="domain" description="Phosphagen kinase C-terminal" evidence="6">
    <location>
        <begin position="31"/>
        <end position="261"/>
    </location>
</feature>
<dbReference type="InterPro" id="IPR023660">
    <property type="entry name" value="Arg_Kinase"/>
</dbReference>
<dbReference type="InterPro" id="IPR000749">
    <property type="entry name" value="ATP-guanido_PTrfase"/>
</dbReference>
<protein>
    <submittedName>
        <fullName evidence="7">Protein-arginine kinase</fullName>
    </submittedName>
</protein>
<dbReference type="AlphaFoldDB" id="A0A9N7L4Q2"/>
<dbReference type="Pfam" id="PF00217">
    <property type="entry name" value="ATP-gua_Ptrans"/>
    <property type="match status" value="1"/>
</dbReference>
<dbReference type="PANTHER" id="PTHR11547">
    <property type="entry name" value="ARGININE OR CREATINE KINASE"/>
    <property type="match status" value="1"/>
</dbReference>